<reference evidence="3 4" key="1">
    <citation type="submission" date="2024-06" db="EMBL/GenBank/DDBJ databases">
        <title>The Natural Products Discovery Center: Release of the First 8490 Sequenced Strains for Exploring Actinobacteria Biosynthetic Diversity.</title>
        <authorList>
            <person name="Kalkreuter E."/>
            <person name="Kautsar S.A."/>
            <person name="Yang D."/>
            <person name="Bader C.D."/>
            <person name="Teijaro C.N."/>
            <person name="Fluegel L."/>
            <person name="Davis C.M."/>
            <person name="Simpson J.R."/>
            <person name="Lauterbach L."/>
            <person name="Steele A.D."/>
            <person name="Gui C."/>
            <person name="Meng S."/>
            <person name="Li G."/>
            <person name="Viehrig K."/>
            <person name="Ye F."/>
            <person name="Su P."/>
            <person name="Kiefer A.F."/>
            <person name="Nichols A."/>
            <person name="Cepeda A.J."/>
            <person name="Yan W."/>
            <person name="Fan B."/>
            <person name="Jiang Y."/>
            <person name="Adhikari A."/>
            <person name="Zheng C.-J."/>
            <person name="Schuster L."/>
            <person name="Cowan T.M."/>
            <person name="Smanski M.J."/>
            <person name="Chevrette M.G."/>
            <person name="De Carvalho L.P.S."/>
            <person name="Shen B."/>
        </authorList>
    </citation>
    <scope>NUCLEOTIDE SEQUENCE [LARGE SCALE GENOMIC DNA]</scope>
    <source>
        <strain evidence="3 4">NPDC052347</strain>
    </source>
</reference>
<dbReference type="InterPro" id="IPR043764">
    <property type="entry name" value="DUF5710"/>
</dbReference>
<accession>A0ABV3K0F7</accession>
<proteinExistence type="predicted"/>
<keyword evidence="4" id="KW-1185">Reference proteome</keyword>
<feature type="compositionally biased region" description="Pro residues" evidence="1">
    <location>
        <begin position="265"/>
        <end position="277"/>
    </location>
</feature>
<dbReference type="Proteomes" id="UP001552594">
    <property type="component" value="Unassembled WGS sequence"/>
</dbReference>
<comment type="caution">
    <text evidence="3">The sequence shown here is derived from an EMBL/GenBank/DDBJ whole genome shotgun (WGS) entry which is preliminary data.</text>
</comment>
<gene>
    <name evidence="3" type="ORF">AB0L16_19195</name>
</gene>
<protein>
    <submittedName>
        <fullName evidence="3">DUF5710 domain-containing protein</fullName>
    </submittedName>
</protein>
<name>A0ABV3K0F7_STRON</name>
<dbReference type="RefSeq" id="WP_109279600.1">
    <property type="nucleotide sequence ID" value="NZ_JBFAUK010000014.1"/>
</dbReference>
<feature type="region of interest" description="Disordered" evidence="1">
    <location>
        <begin position="255"/>
        <end position="299"/>
    </location>
</feature>
<evidence type="ECO:0000256" key="1">
    <source>
        <dbReference type="SAM" id="MobiDB-lite"/>
    </source>
</evidence>
<sequence>MVERIWLDVPYAEKDQAKAAGARWDPAAKRWYAPRTGLTALQQWAAAPDVPDLLPGEDRTLGQGLFVDLVPSSCWFTNVRSCVAPRDWERLRRMITRRAGMRCEACGASEDRTAQRWLEAHERWVYDDAAHVQRLKRLICLCTDCHTVTHYGYAQVRGLESKAFAHLVKVTKMDGATARRHIDAAFATWRRRSQVAWKLDLSILTDAGITLQQPPSADKRPGIAAATLAAERGLPRPAPASPDAKAVAARIAVERGTDLPAASPAEPPVPGRLPRPAPAVTTPREDSPSLLRRFFRRGT</sequence>
<dbReference type="EMBL" id="JBFAUK010000014">
    <property type="protein sequence ID" value="MEV5508564.1"/>
    <property type="molecule type" value="Genomic_DNA"/>
</dbReference>
<organism evidence="3 4">
    <name type="scientific">Streptomyces orinoci</name>
    <name type="common">Streptoverticillium orinoci</name>
    <dbReference type="NCBI Taxonomy" id="67339"/>
    <lineage>
        <taxon>Bacteria</taxon>
        <taxon>Bacillati</taxon>
        <taxon>Actinomycetota</taxon>
        <taxon>Actinomycetes</taxon>
        <taxon>Kitasatosporales</taxon>
        <taxon>Streptomycetaceae</taxon>
        <taxon>Streptomyces</taxon>
    </lineage>
</organism>
<feature type="domain" description="DUF5710" evidence="2">
    <location>
        <begin position="4"/>
        <end position="44"/>
    </location>
</feature>
<evidence type="ECO:0000313" key="4">
    <source>
        <dbReference type="Proteomes" id="UP001552594"/>
    </source>
</evidence>
<evidence type="ECO:0000259" key="2">
    <source>
        <dbReference type="Pfam" id="PF18974"/>
    </source>
</evidence>
<dbReference type="Pfam" id="PF18974">
    <property type="entry name" value="DUF5710"/>
    <property type="match status" value="1"/>
</dbReference>
<evidence type="ECO:0000313" key="3">
    <source>
        <dbReference type="EMBL" id="MEV5508564.1"/>
    </source>
</evidence>